<dbReference type="EMBL" id="KY684108">
    <property type="protein sequence ID" value="ARF11537.1"/>
    <property type="molecule type" value="Genomic_DNA"/>
</dbReference>
<name>A0A1V0SII7_9VIRU</name>
<protein>
    <submittedName>
        <fullName evidence="1">Uncharacterized protein</fullName>
    </submittedName>
</protein>
<proteinExistence type="predicted"/>
<organism evidence="1">
    <name type="scientific">Klosneuvirus KNV1</name>
    <dbReference type="NCBI Taxonomy" id="1977640"/>
    <lineage>
        <taxon>Viruses</taxon>
        <taxon>Varidnaviria</taxon>
        <taxon>Bamfordvirae</taxon>
        <taxon>Nucleocytoviricota</taxon>
        <taxon>Megaviricetes</taxon>
        <taxon>Imitervirales</taxon>
        <taxon>Mimiviridae</taxon>
        <taxon>Klosneuvirinae</taxon>
        <taxon>Klosneuvirus</taxon>
    </lineage>
</organism>
<reference evidence="1" key="1">
    <citation type="journal article" date="2017" name="Science">
        <title>Giant viruses with an expanded complement of translation system components.</title>
        <authorList>
            <person name="Schulz F."/>
            <person name="Yutin N."/>
            <person name="Ivanova N.N."/>
            <person name="Ortega D.R."/>
            <person name="Lee T.K."/>
            <person name="Vierheilig J."/>
            <person name="Daims H."/>
            <person name="Horn M."/>
            <person name="Wagner M."/>
            <person name="Jensen G.J."/>
            <person name="Kyrpides N.C."/>
            <person name="Koonin E.V."/>
            <person name="Woyke T."/>
        </authorList>
    </citation>
    <scope>NUCLEOTIDE SEQUENCE</scope>
    <source>
        <strain evidence="1">KNV1</strain>
    </source>
</reference>
<gene>
    <name evidence="1" type="ORF">Klosneuvirus_1_394</name>
</gene>
<evidence type="ECO:0000313" key="1">
    <source>
        <dbReference type="EMBL" id="ARF11537.1"/>
    </source>
</evidence>
<accession>A0A1V0SII7</accession>
<sequence>MEKKTIIELVNELSSKYNFDEMTKWFFDKGFILKRIPLFEKTPLYNKTMIITYLNNCQIWTTWGRQARGTILYYDSNIKSWKPIKYMMQRGAEVLTNFHYNEGIKETENITQKTLNILHPTQQKIMQCLTNIQPIDAYLTTKVDGVLIAITLYTGDIGNIIKQIIMESNDEFGKALIQMAKDSPFVPVISTQKTFNLTDPIIQSYFVTSLLISMGFDYKILCQLALNPEFTPIIALKQYGQDLINKLMIFYNSIKPSDFATLCFEAVCPYRQCAWNTVHSELAVDYSNAFMKVLSYSVGFETIPHFLFSDIIYKMGLDEPLWWKIDHAKNINDMLIDLSKYIMGQMSHKDYVTLYSYHNKYPVQNLYIDPEGFVLWTNKNGLDYNKIKSKEYYECHKPKNIKDLIKIASKTNVFPMANKIARFFNNLKEKMIALCHDLQYVFGLSDKPTEKPLIIVGNMTPFEYLKSWLSAKALVAFGKQTVEKKCLMLINSSRENWDPLCFELFKQYFNELTHNPLLSKILLQLVQFIQPWNPNELNAKIHQIIIEMHPLLESFYQQIMISDEPKRIIDVTNFVVFGCPESRDIDVVVIVPERNMVGEDVNMDQLKEQLSKIGYDINKDIDVNTIYIKDHNVMLAGKGGLEIQNMILMTYQYHKQAYPCPVNGLIKLHIKDKILIVSKFILDHLKVLIGKEEYQSIRSERRGAYQGQWNRVIFATKIIDRIKLINTDEWMDTMKSLTMKIIQLILLEHDELEYTKRKMAVKFDKIYKGQYEHILWFLLRGKEGIFNQKSIELMAREFKRIVDDVEIETIEWKPLTLNTMNNPTQLSDKLFQEFIKSPFDPSPLFVSEFIKVCPQRSINQMFPIPCSNSEKLPENILQKAILVPQRSKEWLALLTYYTCGTNSGLVPYEGNDWVSFYYNLIRGAIVEQMVIHNCDFSSLFPNSTIVKITVGLLVEEKKQESRGIAPDLLLMVDKEIIPVEIKCIVGKPIDNADFRRSIELAKKQIEQSVKIIGGTHGMIVIVYVYDGLFDIKACILNTN</sequence>